<comment type="caution">
    <text evidence="10">The sequence shown here is derived from an EMBL/GenBank/DDBJ whole genome shotgun (WGS) entry which is preliminary data.</text>
</comment>
<evidence type="ECO:0000256" key="5">
    <source>
        <dbReference type="ARBA" id="ARBA00023136"/>
    </source>
</evidence>
<evidence type="ECO:0000256" key="4">
    <source>
        <dbReference type="ARBA" id="ARBA00023040"/>
    </source>
</evidence>
<feature type="transmembrane region" description="Helical" evidence="8">
    <location>
        <begin position="182"/>
        <end position="201"/>
    </location>
</feature>
<feature type="domain" description="G-protein coupled receptors family 1 profile" evidence="9">
    <location>
        <begin position="36"/>
        <end position="253"/>
    </location>
</feature>
<accession>A0A813MME9</accession>
<sequence>MSSSNTTTTEADIIKADGIIFYQVFCYSMLAFGIIGHTLSIYVFTRPVLRSNPCSRYFLASAISGCFVVLINMPLRLLQLGYNINIFTNSIIVCKIVTLLLLWAKAQNAWFTALACADRFLCSSASTTLRGFSSLRVTHRTIPLAILIVGLTYIHVPIFYQINTRQHTCAPIPGIYQTFYGVWNLVVFSLGPPIAMLYFGLSTVKNIRHSVARTAPNSIQTQTQVQQQQQRRRKATDRQLIQMMFAQCIVFILTASLPSVQYIYASVRANVTINEKLWNDLKIDFRLEAYKFPDNKIYGIVKIIPESSRKLIKKFILVVNGTTRIEFDAHYDAIAASGFNTNTKNPSVYIEAVPNNKKWSHEPKLSKNCYFHFTGDVFALSPTISFTWSDAKANLIIKWFHLGDKIAHKYIMYLDDIRQKQIEDEFYVRIKDFESGKNHTFQLVAKLINGKETYRSDLMEFIVPEQDSFKNQETEFITVTNELPPPNLPIVLATKDDIISDVVGDEYYICCNDSPHKEFPGIEHYFRNISHIIPTSPKSLINGNKKSVSFAEKTNDDDDVIMS</sequence>
<reference evidence="10" key="1">
    <citation type="submission" date="2021-02" db="EMBL/GenBank/DDBJ databases">
        <authorList>
            <person name="Nowell W R."/>
        </authorList>
    </citation>
    <scope>NUCLEOTIDE SEQUENCE</scope>
</reference>
<feature type="transmembrane region" description="Helical" evidence="8">
    <location>
        <begin position="84"/>
        <end position="104"/>
    </location>
</feature>
<protein>
    <recommendedName>
        <fullName evidence="9">G-protein coupled receptors family 1 profile domain-containing protein</fullName>
    </recommendedName>
</protein>
<feature type="transmembrane region" description="Helical" evidence="8">
    <location>
        <begin position="20"/>
        <end position="45"/>
    </location>
</feature>
<feature type="transmembrane region" description="Helical" evidence="8">
    <location>
        <begin position="57"/>
        <end position="78"/>
    </location>
</feature>
<name>A0A813MME9_9BILA</name>
<evidence type="ECO:0000256" key="3">
    <source>
        <dbReference type="ARBA" id="ARBA00022989"/>
    </source>
</evidence>
<keyword evidence="7" id="KW-0807">Transducer</keyword>
<keyword evidence="6" id="KW-0675">Receptor</keyword>
<dbReference type="PANTHER" id="PTHR24243">
    <property type="entry name" value="G-PROTEIN COUPLED RECEPTOR"/>
    <property type="match status" value="1"/>
</dbReference>
<keyword evidence="5 8" id="KW-0472">Membrane</keyword>
<evidence type="ECO:0000256" key="6">
    <source>
        <dbReference type="ARBA" id="ARBA00023170"/>
    </source>
</evidence>
<dbReference type="PANTHER" id="PTHR24243:SF208">
    <property type="entry name" value="PYROKININ-1 RECEPTOR"/>
    <property type="match status" value="1"/>
</dbReference>
<evidence type="ECO:0000256" key="2">
    <source>
        <dbReference type="ARBA" id="ARBA00022692"/>
    </source>
</evidence>
<proteinExistence type="predicted"/>
<dbReference type="InterPro" id="IPR017452">
    <property type="entry name" value="GPCR_Rhodpsn_7TM"/>
</dbReference>
<organism evidence="10 11">
    <name type="scientific">Adineta steineri</name>
    <dbReference type="NCBI Taxonomy" id="433720"/>
    <lineage>
        <taxon>Eukaryota</taxon>
        <taxon>Metazoa</taxon>
        <taxon>Spiralia</taxon>
        <taxon>Gnathifera</taxon>
        <taxon>Rotifera</taxon>
        <taxon>Eurotatoria</taxon>
        <taxon>Bdelloidea</taxon>
        <taxon>Adinetida</taxon>
        <taxon>Adinetidae</taxon>
        <taxon>Adineta</taxon>
    </lineage>
</organism>
<dbReference type="Proteomes" id="UP000663860">
    <property type="component" value="Unassembled WGS sequence"/>
</dbReference>
<dbReference type="SUPFAM" id="SSF81321">
    <property type="entry name" value="Family A G protein-coupled receptor-like"/>
    <property type="match status" value="1"/>
</dbReference>
<gene>
    <name evidence="10" type="ORF">IZO911_LOCUS2434</name>
</gene>
<keyword evidence="4" id="KW-0297">G-protein coupled receptor</keyword>
<dbReference type="PROSITE" id="PS50262">
    <property type="entry name" value="G_PROTEIN_RECEP_F1_2"/>
    <property type="match status" value="1"/>
</dbReference>
<evidence type="ECO:0000256" key="7">
    <source>
        <dbReference type="ARBA" id="ARBA00023224"/>
    </source>
</evidence>
<evidence type="ECO:0000313" key="11">
    <source>
        <dbReference type="Proteomes" id="UP000663860"/>
    </source>
</evidence>
<feature type="transmembrane region" description="Helical" evidence="8">
    <location>
        <begin position="142"/>
        <end position="162"/>
    </location>
</feature>
<evidence type="ECO:0000256" key="8">
    <source>
        <dbReference type="SAM" id="Phobius"/>
    </source>
</evidence>
<evidence type="ECO:0000256" key="1">
    <source>
        <dbReference type="ARBA" id="ARBA00004141"/>
    </source>
</evidence>
<dbReference type="Gene3D" id="1.20.1070.10">
    <property type="entry name" value="Rhodopsin 7-helix transmembrane proteins"/>
    <property type="match status" value="1"/>
</dbReference>
<keyword evidence="3 8" id="KW-1133">Transmembrane helix</keyword>
<keyword evidence="2 8" id="KW-0812">Transmembrane</keyword>
<dbReference type="GO" id="GO:0004930">
    <property type="term" value="F:G protein-coupled receptor activity"/>
    <property type="evidence" value="ECO:0007669"/>
    <property type="project" value="UniProtKB-KW"/>
</dbReference>
<comment type="subcellular location">
    <subcellularLocation>
        <location evidence="1">Membrane</location>
        <topology evidence="1">Multi-pass membrane protein</topology>
    </subcellularLocation>
</comment>
<feature type="transmembrane region" description="Helical" evidence="8">
    <location>
        <begin position="240"/>
        <end position="264"/>
    </location>
</feature>
<evidence type="ECO:0000313" key="10">
    <source>
        <dbReference type="EMBL" id="CAF0726135.1"/>
    </source>
</evidence>
<dbReference type="EMBL" id="CAJNOE010000012">
    <property type="protein sequence ID" value="CAF0726135.1"/>
    <property type="molecule type" value="Genomic_DNA"/>
</dbReference>
<dbReference type="AlphaFoldDB" id="A0A813MME9"/>
<dbReference type="GO" id="GO:0016020">
    <property type="term" value="C:membrane"/>
    <property type="evidence" value="ECO:0007669"/>
    <property type="project" value="UniProtKB-SubCell"/>
</dbReference>
<evidence type="ECO:0000259" key="9">
    <source>
        <dbReference type="PROSITE" id="PS50262"/>
    </source>
</evidence>